<dbReference type="RefSeq" id="WP_173164726.1">
    <property type="nucleotide sequence ID" value="NZ_CP053716.1"/>
</dbReference>
<protein>
    <submittedName>
        <fullName evidence="3">Class I SAM-dependent methyltransferase</fullName>
    </submittedName>
</protein>
<dbReference type="SUPFAM" id="SSF53335">
    <property type="entry name" value="S-adenosyl-L-methionine-dependent methyltransferases"/>
    <property type="match status" value="1"/>
</dbReference>
<dbReference type="InterPro" id="IPR013216">
    <property type="entry name" value="Methyltransf_11"/>
</dbReference>
<dbReference type="PANTHER" id="PTHR43591:SF24">
    <property type="entry name" value="2-METHOXY-6-POLYPRENYL-1,4-BENZOQUINOL METHYLASE, MITOCHONDRIAL"/>
    <property type="match status" value="1"/>
</dbReference>
<sequence length="292" mass="32491">MRPSNFTGASQTAKPTNRSAIRCDDSTDAQDAPASDHGCDDDSLEARNLRYWTRRSESYSAQNANELRSWRAGVWTRELEGEIGAGLPASARVLDVGCGPGLFSVLLARRGYRVWGIDATPAMLRQAESNTRGIEPAVTLVQMNAQRLDFADDSFDVVVTRNLTWNLPHPAKAYREWCRVLKPGGVLVNFDANWYGYLYESPEHAARVREAVGSRGIDGSVLWTDVTTMEQIAQEVPLSGIERPQWDIAILDDLGMSVRVDVTVGQRVWTDDERAHFAATPLFKVVARKPLR</sequence>
<dbReference type="AlphaFoldDB" id="A0A6M8J7I4"/>
<dbReference type="Pfam" id="PF08241">
    <property type="entry name" value="Methyltransf_11"/>
    <property type="match status" value="1"/>
</dbReference>
<dbReference type="KEGG" id="bwa:HLV38_04965"/>
<name>A0A6M8J7I4_9ACTN</name>
<feature type="region of interest" description="Disordered" evidence="1">
    <location>
        <begin position="1"/>
        <end position="41"/>
    </location>
</feature>
<proteinExistence type="predicted"/>
<accession>A0A6M8J7I4</accession>
<dbReference type="Gene3D" id="3.40.50.150">
    <property type="entry name" value="Vaccinia Virus protein VP39"/>
    <property type="match status" value="1"/>
</dbReference>
<dbReference type="GO" id="GO:0008757">
    <property type="term" value="F:S-adenosylmethionine-dependent methyltransferase activity"/>
    <property type="evidence" value="ECO:0007669"/>
    <property type="project" value="InterPro"/>
</dbReference>
<dbReference type="Proteomes" id="UP000503297">
    <property type="component" value="Chromosome"/>
</dbReference>
<evidence type="ECO:0000313" key="3">
    <source>
        <dbReference type="EMBL" id="QKF07538.1"/>
    </source>
</evidence>
<feature type="compositionally biased region" description="Polar residues" evidence="1">
    <location>
        <begin position="1"/>
        <end position="19"/>
    </location>
</feature>
<dbReference type="PANTHER" id="PTHR43591">
    <property type="entry name" value="METHYLTRANSFERASE"/>
    <property type="match status" value="1"/>
</dbReference>
<keyword evidence="3" id="KW-0808">Transferase</keyword>
<dbReference type="EMBL" id="CP053716">
    <property type="protein sequence ID" value="QKF07538.1"/>
    <property type="molecule type" value="Genomic_DNA"/>
</dbReference>
<evidence type="ECO:0000256" key="1">
    <source>
        <dbReference type="SAM" id="MobiDB-lite"/>
    </source>
</evidence>
<gene>
    <name evidence="3" type="ORF">HLV38_04965</name>
</gene>
<reference evidence="4" key="1">
    <citation type="submission" date="2020-05" db="EMBL/GenBank/DDBJ databases">
        <title>Novel species in genus Nocardioides.</title>
        <authorList>
            <person name="Zhang G."/>
        </authorList>
    </citation>
    <scope>NUCLEOTIDE SEQUENCE [LARGE SCALE GENOMIC DNA]</scope>
    <source>
        <strain evidence="4">zg-1050</strain>
    </source>
</reference>
<dbReference type="InterPro" id="IPR029063">
    <property type="entry name" value="SAM-dependent_MTases_sf"/>
</dbReference>
<evidence type="ECO:0000259" key="2">
    <source>
        <dbReference type="Pfam" id="PF08241"/>
    </source>
</evidence>
<dbReference type="GO" id="GO:0032259">
    <property type="term" value="P:methylation"/>
    <property type="evidence" value="ECO:0007669"/>
    <property type="project" value="UniProtKB-KW"/>
</dbReference>
<evidence type="ECO:0000313" key="4">
    <source>
        <dbReference type="Proteomes" id="UP000503297"/>
    </source>
</evidence>
<organism evidence="3 4">
    <name type="scientific">Berryella wangjianweii</name>
    <dbReference type="NCBI Taxonomy" id="2734634"/>
    <lineage>
        <taxon>Bacteria</taxon>
        <taxon>Bacillati</taxon>
        <taxon>Actinomycetota</taxon>
        <taxon>Coriobacteriia</taxon>
        <taxon>Eggerthellales</taxon>
        <taxon>Eggerthellaceae</taxon>
        <taxon>Berryella</taxon>
    </lineage>
</organism>
<keyword evidence="3" id="KW-0489">Methyltransferase</keyword>
<feature type="domain" description="Methyltransferase type 11" evidence="2">
    <location>
        <begin position="94"/>
        <end position="188"/>
    </location>
</feature>
<dbReference type="CDD" id="cd02440">
    <property type="entry name" value="AdoMet_MTases"/>
    <property type="match status" value="1"/>
</dbReference>
<keyword evidence="4" id="KW-1185">Reference proteome</keyword>